<evidence type="ECO:0000256" key="1">
    <source>
        <dbReference type="ARBA" id="ARBA00004496"/>
    </source>
</evidence>
<dbReference type="WBParaSite" id="ALUE_0002233601-mRNA-1">
    <property type="protein sequence ID" value="ALUE_0002233601-mRNA-1"/>
    <property type="gene ID" value="ALUE_0002233601"/>
</dbReference>
<dbReference type="PANTHER" id="PTHR10527">
    <property type="entry name" value="IMPORTIN BETA"/>
    <property type="match status" value="1"/>
</dbReference>
<evidence type="ECO:0000256" key="3">
    <source>
        <dbReference type="ARBA" id="ARBA00022490"/>
    </source>
</evidence>
<feature type="domain" description="Importin subunit beta-1/Transportin-1-like TPR repeats" evidence="7">
    <location>
        <begin position="2"/>
        <end position="230"/>
    </location>
</feature>
<dbReference type="InterPro" id="IPR058584">
    <property type="entry name" value="IMB1_TNPO1-like_TPR"/>
</dbReference>
<reference evidence="9" key="1">
    <citation type="submission" date="2017-02" db="UniProtKB">
        <authorList>
            <consortium name="WormBaseParasite"/>
        </authorList>
    </citation>
    <scope>IDENTIFICATION</scope>
</reference>
<dbReference type="InterPro" id="IPR016024">
    <property type="entry name" value="ARM-type_fold"/>
</dbReference>
<keyword evidence="8" id="KW-1185">Reference proteome</keyword>
<dbReference type="InterPro" id="IPR011989">
    <property type="entry name" value="ARM-like"/>
</dbReference>
<feature type="transmembrane region" description="Helical" evidence="6">
    <location>
        <begin position="266"/>
        <end position="287"/>
    </location>
</feature>
<dbReference type="SUPFAM" id="SSF48371">
    <property type="entry name" value="ARM repeat"/>
    <property type="match status" value="1"/>
</dbReference>
<protein>
    <submittedName>
        <fullName evidence="9">Importin-4</fullName>
    </submittedName>
</protein>
<keyword evidence="2" id="KW-0813">Transport</keyword>
<dbReference type="Gene3D" id="1.25.10.10">
    <property type="entry name" value="Leucine-rich Repeat Variant"/>
    <property type="match status" value="1"/>
</dbReference>
<dbReference type="InterPro" id="IPR040122">
    <property type="entry name" value="Importin_beta"/>
</dbReference>
<organism evidence="8 9">
    <name type="scientific">Ascaris lumbricoides</name>
    <name type="common">Giant roundworm</name>
    <dbReference type="NCBI Taxonomy" id="6252"/>
    <lineage>
        <taxon>Eukaryota</taxon>
        <taxon>Metazoa</taxon>
        <taxon>Ecdysozoa</taxon>
        <taxon>Nematoda</taxon>
        <taxon>Chromadorea</taxon>
        <taxon>Rhabditida</taxon>
        <taxon>Spirurina</taxon>
        <taxon>Ascaridomorpha</taxon>
        <taxon>Ascaridoidea</taxon>
        <taxon>Ascarididae</taxon>
        <taxon>Ascaris</taxon>
    </lineage>
</organism>
<evidence type="ECO:0000313" key="8">
    <source>
        <dbReference type="Proteomes" id="UP000036681"/>
    </source>
</evidence>
<accession>A0A0M3IUA8</accession>
<dbReference type="Proteomes" id="UP000036681">
    <property type="component" value="Unplaced"/>
</dbReference>
<comment type="subcellular location">
    <subcellularLocation>
        <location evidence="1">Cytoplasm</location>
    </subcellularLocation>
</comment>
<evidence type="ECO:0000256" key="2">
    <source>
        <dbReference type="ARBA" id="ARBA00022448"/>
    </source>
</evidence>
<proteinExistence type="predicted"/>
<evidence type="ECO:0000256" key="4">
    <source>
        <dbReference type="ARBA" id="ARBA00022737"/>
    </source>
</evidence>
<evidence type="ECO:0000256" key="6">
    <source>
        <dbReference type="SAM" id="Phobius"/>
    </source>
</evidence>
<keyword evidence="6" id="KW-0472">Membrane</keyword>
<evidence type="ECO:0000259" key="7">
    <source>
        <dbReference type="Pfam" id="PF25574"/>
    </source>
</evidence>
<dbReference type="GO" id="GO:0005737">
    <property type="term" value="C:cytoplasm"/>
    <property type="evidence" value="ECO:0007669"/>
    <property type="project" value="UniProtKB-SubCell"/>
</dbReference>
<sequence length="294" mass="33024">MSNLRIAAFETLMELIKNSPKDCYPVVQNTTVVMLKKLEQLLSIENSLETSSDKSQLRDLESLLCATLQSVLRKMREEDAPLIGDAIMRGLLQIMQRCAGKECGGVMEDALMAVSTLFEALGNKFLNYLDVFKPYLTAGLGNHEEAQVCSAAIGVLADLCRALEGNIAPYLDEFMSLLFQIVQSEKVDATVKPAVLFCFGDVALAIGPSFSRYYEYVTNFLLMAVSTAKVEDRVSIVRSLFCACLFVLLMVCLFDFFLARYHRLSYVLYFYVFCELKGSFNFCRFIMPMNSQVT</sequence>
<evidence type="ECO:0000256" key="5">
    <source>
        <dbReference type="ARBA" id="ARBA00022927"/>
    </source>
</evidence>
<dbReference type="Pfam" id="PF25574">
    <property type="entry name" value="TPR_IMB1"/>
    <property type="match status" value="1"/>
</dbReference>
<keyword evidence="4" id="KW-0677">Repeat</keyword>
<keyword evidence="5" id="KW-0653">Protein transport</keyword>
<keyword evidence="6" id="KW-1133">Transmembrane helix</keyword>
<dbReference type="GO" id="GO:0006606">
    <property type="term" value="P:protein import into nucleus"/>
    <property type="evidence" value="ECO:0007669"/>
    <property type="project" value="InterPro"/>
</dbReference>
<keyword evidence="3" id="KW-0963">Cytoplasm</keyword>
<keyword evidence="6" id="KW-0812">Transmembrane</keyword>
<feature type="transmembrane region" description="Helical" evidence="6">
    <location>
        <begin position="236"/>
        <end position="259"/>
    </location>
</feature>
<evidence type="ECO:0000313" key="9">
    <source>
        <dbReference type="WBParaSite" id="ALUE_0002233601-mRNA-1"/>
    </source>
</evidence>
<dbReference type="AlphaFoldDB" id="A0A0M3IUA8"/>
<name>A0A0M3IUA8_ASCLU</name>